<accession>A0ABQ9WQL4</accession>
<organism evidence="1 2">
    <name type="scientific">Blattamonas nauphoetae</name>
    <dbReference type="NCBI Taxonomy" id="2049346"/>
    <lineage>
        <taxon>Eukaryota</taxon>
        <taxon>Metamonada</taxon>
        <taxon>Preaxostyla</taxon>
        <taxon>Oxymonadida</taxon>
        <taxon>Blattamonas</taxon>
    </lineage>
</organism>
<reference evidence="1 2" key="1">
    <citation type="journal article" date="2022" name="bioRxiv">
        <title>Genomics of Preaxostyla Flagellates Illuminates Evolutionary Transitions and the Path Towards Mitochondrial Loss.</title>
        <authorList>
            <person name="Novak L.V.F."/>
            <person name="Treitli S.C."/>
            <person name="Pyrih J."/>
            <person name="Halakuc P."/>
            <person name="Pipaliya S.V."/>
            <person name="Vacek V."/>
            <person name="Brzon O."/>
            <person name="Soukal P."/>
            <person name="Eme L."/>
            <person name="Dacks J.B."/>
            <person name="Karnkowska A."/>
            <person name="Elias M."/>
            <person name="Hampl V."/>
        </authorList>
    </citation>
    <scope>NUCLEOTIDE SEQUENCE [LARGE SCALE GENOMIC DNA]</scope>
    <source>
        <strain evidence="1">NAU3</strain>
        <tissue evidence="1">Gut</tissue>
    </source>
</reference>
<name>A0ABQ9WQL4_9EUKA</name>
<protein>
    <submittedName>
        <fullName evidence="1">Uncharacterized protein</fullName>
    </submittedName>
</protein>
<evidence type="ECO:0000313" key="1">
    <source>
        <dbReference type="EMBL" id="KAK2941764.1"/>
    </source>
</evidence>
<keyword evidence="2" id="KW-1185">Reference proteome</keyword>
<proteinExistence type="predicted"/>
<evidence type="ECO:0000313" key="2">
    <source>
        <dbReference type="Proteomes" id="UP001281761"/>
    </source>
</evidence>
<dbReference type="Proteomes" id="UP001281761">
    <property type="component" value="Unassembled WGS sequence"/>
</dbReference>
<comment type="caution">
    <text evidence="1">The sequence shown here is derived from an EMBL/GenBank/DDBJ whole genome shotgun (WGS) entry which is preliminary data.</text>
</comment>
<dbReference type="EMBL" id="JARBJD010000467">
    <property type="protein sequence ID" value="KAK2941764.1"/>
    <property type="molecule type" value="Genomic_DNA"/>
</dbReference>
<gene>
    <name evidence="1" type="ORF">BLNAU_23312</name>
</gene>
<sequence length="520" mass="58962">MHLYQPFLNSILFFSEPESLPLFFLVQHFTRRSECLCRQKDFTSRKHHALHDAELDTLVTGVDSLLPIDCPRKKERMEHAQRPLLFHSKELDQSPDSHSTVDYLHHPFLVFDENSVLSFLDESRIYCSLVALVKADYPFDNVLQDRAVQFLRSLTPIGIGTDHFAKLVTDLVPSSDGSPYGFVDSVATLLSSPHSTVVAAALRFLYETLLYSSLTVRCRLIESGLISKVLAILQHHTVQISGNEKIIDTLMQTFYSCIKLAFPSSLIDIGITATADQFNHREMIFQKVVIPSSQFVTFLISNRNMLNGSSLDSFMKLLNTHLRICPFHRPTLEFVIASPIAMTITSCLSTIENRGHLWYSLIDIEHSLEIWTTEGQEVVQSGKRMVQALISEGFVDTLEQMMMNTKDGAYGHSLIEDCMQISNVLGSNVEFTEHEYKQLQTALLIHMGLLCMLDRQGWSNLWRNSFRPFDTCMLSRSKWTESEPQTATRNRISWTVKHRPVEVASSSPTTGLLFGSKSGS</sequence>